<comment type="caution">
    <text evidence="1">The sequence shown here is derived from an EMBL/GenBank/DDBJ whole genome shotgun (WGS) entry which is preliminary data.</text>
</comment>
<evidence type="ECO:0000313" key="2">
    <source>
        <dbReference type="Proteomes" id="UP000324222"/>
    </source>
</evidence>
<keyword evidence="2" id="KW-1185">Reference proteome</keyword>
<name>A0A5B7IUF1_PORTR</name>
<organism evidence="1 2">
    <name type="scientific">Portunus trituberculatus</name>
    <name type="common">Swimming crab</name>
    <name type="synonym">Neptunus trituberculatus</name>
    <dbReference type="NCBI Taxonomy" id="210409"/>
    <lineage>
        <taxon>Eukaryota</taxon>
        <taxon>Metazoa</taxon>
        <taxon>Ecdysozoa</taxon>
        <taxon>Arthropoda</taxon>
        <taxon>Crustacea</taxon>
        <taxon>Multicrustacea</taxon>
        <taxon>Malacostraca</taxon>
        <taxon>Eumalacostraca</taxon>
        <taxon>Eucarida</taxon>
        <taxon>Decapoda</taxon>
        <taxon>Pleocyemata</taxon>
        <taxon>Brachyura</taxon>
        <taxon>Eubrachyura</taxon>
        <taxon>Portunoidea</taxon>
        <taxon>Portunidae</taxon>
        <taxon>Portuninae</taxon>
        <taxon>Portunus</taxon>
    </lineage>
</organism>
<protein>
    <submittedName>
        <fullName evidence="1">Uncharacterized protein</fullName>
    </submittedName>
</protein>
<dbReference type="AlphaFoldDB" id="A0A5B7IUF1"/>
<sequence>MERRDLTWNRESWATRGWCRRCLPSP</sequence>
<dbReference type="Proteomes" id="UP000324222">
    <property type="component" value="Unassembled WGS sequence"/>
</dbReference>
<accession>A0A5B7IUF1</accession>
<dbReference type="EMBL" id="VSRR010070446">
    <property type="protein sequence ID" value="MPC86095.1"/>
    <property type="molecule type" value="Genomic_DNA"/>
</dbReference>
<evidence type="ECO:0000313" key="1">
    <source>
        <dbReference type="EMBL" id="MPC86095.1"/>
    </source>
</evidence>
<reference evidence="1 2" key="1">
    <citation type="submission" date="2019-05" db="EMBL/GenBank/DDBJ databases">
        <title>Another draft genome of Portunus trituberculatus and its Hox gene families provides insights of decapod evolution.</title>
        <authorList>
            <person name="Jeong J.-H."/>
            <person name="Song I."/>
            <person name="Kim S."/>
            <person name="Choi T."/>
            <person name="Kim D."/>
            <person name="Ryu S."/>
            <person name="Kim W."/>
        </authorList>
    </citation>
    <scope>NUCLEOTIDE SEQUENCE [LARGE SCALE GENOMIC DNA]</scope>
    <source>
        <tissue evidence="1">Muscle</tissue>
    </source>
</reference>
<gene>
    <name evidence="1" type="ORF">E2C01_080910</name>
</gene>
<proteinExistence type="predicted"/>